<comment type="similarity">
    <text evidence="2">Belongs to the TonB family.</text>
</comment>
<dbReference type="Proteomes" id="UP000244896">
    <property type="component" value="Chromosome"/>
</dbReference>
<dbReference type="GO" id="GO:0005886">
    <property type="term" value="C:plasma membrane"/>
    <property type="evidence" value="ECO:0007669"/>
    <property type="project" value="UniProtKB-SubCell"/>
</dbReference>
<evidence type="ECO:0000256" key="2">
    <source>
        <dbReference type="ARBA" id="ARBA00006555"/>
    </source>
</evidence>
<keyword evidence="8" id="KW-1133">Transmembrane helix</keyword>
<dbReference type="Pfam" id="PF03544">
    <property type="entry name" value="TonB_C"/>
    <property type="match status" value="1"/>
</dbReference>
<dbReference type="AlphaFoldDB" id="A0A2U8E265"/>
<dbReference type="EMBL" id="CP023004">
    <property type="protein sequence ID" value="AWI08885.1"/>
    <property type="molecule type" value="Genomic_DNA"/>
</dbReference>
<dbReference type="InterPro" id="IPR051045">
    <property type="entry name" value="TonB-dependent_transducer"/>
</dbReference>
<evidence type="ECO:0000259" key="10">
    <source>
        <dbReference type="PROSITE" id="PS52015"/>
    </source>
</evidence>
<dbReference type="Gene3D" id="3.30.1150.10">
    <property type="match status" value="1"/>
</dbReference>
<protein>
    <recommendedName>
        <fullName evidence="10">TonB C-terminal domain-containing protein</fullName>
    </recommendedName>
</protein>
<evidence type="ECO:0000313" key="12">
    <source>
        <dbReference type="Proteomes" id="UP000244896"/>
    </source>
</evidence>
<proteinExistence type="inferred from homology"/>
<evidence type="ECO:0000256" key="6">
    <source>
        <dbReference type="ARBA" id="ARBA00022692"/>
    </source>
</evidence>
<dbReference type="PROSITE" id="PS52015">
    <property type="entry name" value="TONB_CTD"/>
    <property type="match status" value="1"/>
</dbReference>
<feature type="domain" description="TonB C-terminal" evidence="10">
    <location>
        <begin position="141"/>
        <end position="233"/>
    </location>
</feature>
<keyword evidence="3" id="KW-0813">Transport</keyword>
<evidence type="ECO:0000256" key="3">
    <source>
        <dbReference type="ARBA" id="ARBA00022448"/>
    </source>
</evidence>
<gene>
    <name evidence="11" type="ORF">CKA38_06125</name>
</gene>
<dbReference type="PANTHER" id="PTHR33446">
    <property type="entry name" value="PROTEIN TONB-RELATED"/>
    <property type="match status" value="1"/>
</dbReference>
<evidence type="ECO:0000256" key="7">
    <source>
        <dbReference type="ARBA" id="ARBA00022927"/>
    </source>
</evidence>
<comment type="subcellular location">
    <subcellularLocation>
        <location evidence="1">Cell inner membrane</location>
        <topology evidence="1">Single-pass membrane protein</topology>
        <orientation evidence="1">Periplasmic side</orientation>
    </subcellularLocation>
</comment>
<keyword evidence="7" id="KW-0653">Protein transport</keyword>
<sequence length="233" mass="25441">MRRDLIIGTLVSCFVIGGLGWGETAYGKIRDALFGPKKVVAAPQTSTVEVEIWEAPEMPEVPPDPTDTVDEEPAVDVATIAPPSLMDVPGNVQVDSFTQQMQPPPPPSLGRPDGGTMTIPKGPPGSGVKNTMGAIFDLKDLDQRPTPRGMRAEPQYPYEMKRQGIPGEVILQFLVDERGDVRDVTVTRSSHREFEAPAIQAVQKWKFRPGKKGGKAVITRMQIPIAFNLNDDE</sequence>
<keyword evidence="6" id="KW-0812">Transmembrane</keyword>
<keyword evidence="12" id="KW-1185">Reference proteome</keyword>
<dbReference type="InterPro" id="IPR037682">
    <property type="entry name" value="TonB_C"/>
</dbReference>
<evidence type="ECO:0000256" key="1">
    <source>
        <dbReference type="ARBA" id="ARBA00004383"/>
    </source>
</evidence>
<evidence type="ECO:0000313" key="11">
    <source>
        <dbReference type="EMBL" id="AWI08885.1"/>
    </source>
</evidence>
<dbReference type="NCBIfam" id="TIGR01352">
    <property type="entry name" value="tonB_Cterm"/>
    <property type="match status" value="1"/>
</dbReference>
<dbReference type="OrthoDB" id="192927at2"/>
<organism evidence="11 12">
    <name type="scientific">Ereboglobus luteus</name>
    <dbReference type="NCBI Taxonomy" id="1796921"/>
    <lineage>
        <taxon>Bacteria</taxon>
        <taxon>Pseudomonadati</taxon>
        <taxon>Verrucomicrobiota</taxon>
        <taxon>Opitutia</taxon>
        <taxon>Opitutales</taxon>
        <taxon>Opitutaceae</taxon>
        <taxon>Ereboglobus</taxon>
    </lineage>
</organism>
<evidence type="ECO:0000256" key="8">
    <source>
        <dbReference type="ARBA" id="ARBA00022989"/>
    </source>
</evidence>
<dbReference type="RefSeq" id="WP_108824697.1">
    <property type="nucleotide sequence ID" value="NZ_CP023004.1"/>
</dbReference>
<evidence type="ECO:0000256" key="4">
    <source>
        <dbReference type="ARBA" id="ARBA00022475"/>
    </source>
</evidence>
<evidence type="ECO:0000256" key="5">
    <source>
        <dbReference type="ARBA" id="ARBA00022519"/>
    </source>
</evidence>
<accession>A0A2U8E265</accession>
<name>A0A2U8E265_9BACT</name>
<dbReference type="SUPFAM" id="SSF74653">
    <property type="entry name" value="TolA/TonB C-terminal domain"/>
    <property type="match status" value="1"/>
</dbReference>
<reference evidence="11 12" key="1">
    <citation type="journal article" date="2018" name="Syst. Appl. Microbiol.">
        <title>Ereboglobus luteus gen. nov. sp. nov. from cockroach guts, and new insights into the oxygen relationship of the genera Opitutus and Didymococcus (Verrucomicrobia: Opitutaceae).</title>
        <authorList>
            <person name="Tegtmeier D."/>
            <person name="Belitz A."/>
            <person name="Radek R."/>
            <person name="Heimerl T."/>
            <person name="Brune A."/>
        </authorList>
    </citation>
    <scope>NUCLEOTIDE SEQUENCE [LARGE SCALE GENOMIC DNA]</scope>
    <source>
        <strain evidence="11 12">Ho45</strain>
    </source>
</reference>
<dbReference type="InterPro" id="IPR006260">
    <property type="entry name" value="TonB/TolA_C"/>
</dbReference>
<evidence type="ECO:0000256" key="9">
    <source>
        <dbReference type="ARBA" id="ARBA00023136"/>
    </source>
</evidence>
<keyword evidence="4" id="KW-1003">Cell membrane</keyword>
<keyword evidence="9" id="KW-0472">Membrane</keyword>
<keyword evidence="5" id="KW-0997">Cell inner membrane</keyword>
<dbReference type="KEGG" id="elut:CKA38_06125"/>
<dbReference type="GO" id="GO:0015031">
    <property type="term" value="P:protein transport"/>
    <property type="evidence" value="ECO:0007669"/>
    <property type="project" value="UniProtKB-KW"/>
</dbReference>
<dbReference type="GO" id="GO:0055085">
    <property type="term" value="P:transmembrane transport"/>
    <property type="evidence" value="ECO:0007669"/>
    <property type="project" value="InterPro"/>
</dbReference>
<dbReference type="PANTHER" id="PTHR33446:SF14">
    <property type="entry name" value="PROTEIN TONB"/>
    <property type="match status" value="1"/>
</dbReference>